<feature type="compositionally biased region" description="Low complexity" evidence="1">
    <location>
        <begin position="341"/>
        <end position="362"/>
    </location>
</feature>
<dbReference type="OrthoDB" id="5381714at2"/>
<proteinExistence type="predicted"/>
<sequence>MAPALQLLHREDFETRTLRALVGGAAVGVLAALAARANLPLNPGFAVVAAALAGARPKPGTQALMWVGLPLLAALPYLFQADAPVPQALSGALAAAMVCWLGQGGERVGPPSQVAAGAVASGLLVPVGLYVQQVLEARFFPTGGLLGALVGHTAVALFWSVGTLASHVTVHGDAVESRGGTLEEQVSGEAKTLLVRTRELYRQCRTVALKMRPGAGRNELVGVLQKMTGEAFTLAETHAELEAQLSAVAPQDVQKQVEDLRTRAQATGDAVARRQLELAASSLGEELNRLNLLASKRERLLAQLHAQVALLERARVSLVGVAGSEAGAKGAQAAHLAQRLAALGQENPAPAGEESPASPTASVTRLRA</sequence>
<feature type="region of interest" description="Disordered" evidence="1">
    <location>
        <begin position="341"/>
        <end position="368"/>
    </location>
</feature>
<evidence type="ECO:0000313" key="3">
    <source>
        <dbReference type="Proteomes" id="UP000182719"/>
    </source>
</evidence>
<name>A0A1H7L9K2_STIAU</name>
<dbReference type="AlphaFoldDB" id="A0A1H7L9K2"/>
<reference evidence="3" key="1">
    <citation type="submission" date="2016-10" db="EMBL/GenBank/DDBJ databases">
        <authorList>
            <person name="Varghese N."/>
            <person name="Submissions S."/>
        </authorList>
    </citation>
    <scope>NUCLEOTIDE SEQUENCE [LARGE SCALE GENOMIC DNA]</scope>
    <source>
        <strain evidence="3">DSM 17044</strain>
    </source>
</reference>
<dbReference type="RefSeq" id="WP_075006041.1">
    <property type="nucleotide sequence ID" value="NZ_FOAP01000003.1"/>
</dbReference>
<dbReference type="EMBL" id="FOAP01000003">
    <property type="protein sequence ID" value="SEK94957.1"/>
    <property type="molecule type" value="Genomic_DNA"/>
</dbReference>
<keyword evidence="3" id="KW-1185">Reference proteome</keyword>
<evidence type="ECO:0000256" key="1">
    <source>
        <dbReference type="SAM" id="MobiDB-lite"/>
    </source>
</evidence>
<gene>
    <name evidence="2" type="ORF">SAMN05444354_103147</name>
</gene>
<protein>
    <submittedName>
        <fullName evidence="2">Uncharacterized protein</fullName>
    </submittedName>
</protein>
<organism evidence="2 3">
    <name type="scientific">Stigmatella aurantiaca</name>
    <dbReference type="NCBI Taxonomy" id="41"/>
    <lineage>
        <taxon>Bacteria</taxon>
        <taxon>Pseudomonadati</taxon>
        <taxon>Myxococcota</taxon>
        <taxon>Myxococcia</taxon>
        <taxon>Myxococcales</taxon>
        <taxon>Cystobacterineae</taxon>
        <taxon>Archangiaceae</taxon>
        <taxon>Stigmatella</taxon>
    </lineage>
</organism>
<accession>A0A1H7L9K2</accession>
<dbReference type="Proteomes" id="UP000182719">
    <property type="component" value="Unassembled WGS sequence"/>
</dbReference>
<evidence type="ECO:0000313" key="2">
    <source>
        <dbReference type="EMBL" id="SEK94957.1"/>
    </source>
</evidence>